<comment type="caution">
    <text evidence="1">The sequence shown here is derived from an EMBL/GenBank/DDBJ whole genome shotgun (WGS) entry which is preliminary data.</text>
</comment>
<reference evidence="1 2" key="1">
    <citation type="submission" date="2020-02" db="EMBL/GenBank/DDBJ databases">
        <authorList>
            <person name="Ma Q."/>
            <person name="Huang Y."/>
            <person name="Song X."/>
            <person name="Pei D."/>
        </authorList>
    </citation>
    <scope>NUCLEOTIDE SEQUENCE [LARGE SCALE GENOMIC DNA]</scope>
    <source>
        <strain evidence="1">Sxm20200214</strain>
        <tissue evidence="1">Leaf</tissue>
    </source>
</reference>
<protein>
    <submittedName>
        <fullName evidence="1">Uncharacterized protein</fullName>
    </submittedName>
</protein>
<gene>
    <name evidence="1" type="ORF">Bca52824_010180</name>
</gene>
<evidence type="ECO:0000313" key="2">
    <source>
        <dbReference type="Proteomes" id="UP000886595"/>
    </source>
</evidence>
<proteinExistence type="predicted"/>
<evidence type="ECO:0000313" key="1">
    <source>
        <dbReference type="EMBL" id="KAG2327452.1"/>
    </source>
</evidence>
<dbReference type="EMBL" id="JAAMPC010000002">
    <property type="protein sequence ID" value="KAG2327452.1"/>
    <property type="molecule type" value="Genomic_DNA"/>
</dbReference>
<keyword evidence="2" id="KW-1185">Reference proteome</keyword>
<sequence>MTPVYLAHRRRTHRPCADATHPPNLIDQVPPIFRYGWRAAPQLAWEKTNPHRYSPLWRAHAIPTGPKLTPKPRKVIVLDTTNLSLAQDAPPDFECRGT</sequence>
<dbReference type="AlphaFoldDB" id="A0A8X7WDP9"/>
<accession>A0A8X7WDP9</accession>
<organism evidence="1 2">
    <name type="scientific">Brassica carinata</name>
    <name type="common">Ethiopian mustard</name>
    <name type="synonym">Abyssinian cabbage</name>
    <dbReference type="NCBI Taxonomy" id="52824"/>
    <lineage>
        <taxon>Eukaryota</taxon>
        <taxon>Viridiplantae</taxon>
        <taxon>Streptophyta</taxon>
        <taxon>Embryophyta</taxon>
        <taxon>Tracheophyta</taxon>
        <taxon>Spermatophyta</taxon>
        <taxon>Magnoliopsida</taxon>
        <taxon>eudicotyledons</taxon>
        <taxon>Gunneridae</taxon>
        <taxon>Pentapetalae</taxon>
        <taxon>rosids</taxon>
        <taxon>malvids</taxon>
        <taxon>Brassicales</taxon>
        <taxon>Brassicaceae</taxon>
        <taxon>Brassiceae</taxon>
        <taxon>Brassica</taxon>
    </lineage>
</organism>
<dbReference type="Proteomes" id="UP000886595">
    <property type="component" value="Unassembled WGS sequence"/>
</dbReference>
<name>A0A8X7WDP9_BRACI</name>